<organism evidence="3 4">
    <name type="scientific">Isoptericola halotolerans</name>
    <dbReference type="NCBI Taxonomy" id="300560"/>
    <lineage>
        <taxon>Bacteria</taxon>
        <taxon>Bacillati</taxon>
        <taxon>Actinomycetota</taxon>
        <taxon>Actinomycetes</taxon>
        <taxon>Micrococcales</taxon>
        <taxon>Promicromonosporaceae</taxon>
        <taxon>Isoptericola</taxon>
    </lineage>
</organism>
<dbReference type="Pfam" id="PF26604">
    <property type="entry name" value="CBU_0592"/>
    <property type="match status" value="1"/>
</dbReference>
<keyword evidence="1" id="KW-0472">Membrane</keyword>
<dbReference type="EMBL" id="JABEZU010000004">
    <property type="protein sequence ID" value="NOV98637.1"/>
    <property type="molecule type" value="Genomic_DNA"/>
</dbReference>
<keyword evidence="4" id="KW-1185">Reference proteome</keyword>
<name>A0ABX2A700_9MICO</name>
<feature type="transmembrane region" description="Helical" evidence="1">
    <location>
        <begin position="6"/>
        <end position="25"/>
    </location>
</feature>
<dbReference type="InterPro" id="IPR058058">
    <property type="entry name" value="CBU_0592-like"/>
</dbReference>
<evidence type="ECO:0000256" key="1">
    <source>
        <dbReference type="SAM" id="Phobius"/>
    </source>
</evidence>
<feature type="domain" description="CBU-0592-like" evidence="2">
    <location>
        <begin position="10"/>
        <end position="84"/>
    </location>
</feature>
<feature type="transmembrane region" description="Helical" evidence="1">
    <location>
        <begin position="63"/>
        <end position="81"/>
    </location>
</feature>
<keyword evidence="1" id="KW-0812">Transmembrane</keyword>
<gene>
    <name evidence="3" type="ORF">HDG69_003232</name>
</gene>
<sequence length="128" mass="13577">MSPYLLFVVTVLGWVGAIVGLIAYLQVSRGRWAPTSLPFQLSNLCATSLMFLVAAVNGVWPSAAANIAWMVIGAQALLVIARARRAARPTTVELPLVAEDVAITRIDVTPAEPAVERFAVAAPAPVLR</sequence>
<evidence type="ECO:0000313" key="4">
    <source>
        <dbReference type="Proteomes" id="UP000757540"/>
    </source>
</evidence>
<accession>A0ABX2A700</accession>
<dbReference type="NCBIfam" id="NF047864">
    <property type="entry name" value="CBU_0592_membra"/>
    <property type="match status" value="1"/>
</dbReference>
<evidence type="ECO:0000313" key="3">
    <source>
        <dbReference type="EMBL" id="NOV98637.1"/>
    </source>
</evidence>
<reference evidence="3 4" key="1">
    <citation type="submission" date="2020-05" db="EMBL/GenBank/DDBJ databases">
        <title>Genomic Encyclopedia of Type Strains, Phase III (KMG-III): the genomes of soil and plant-associated and newly described type strains.</title>
        <authorList>
            <person name="Whitman W."/>
        </authorList>
    </citation>
    <scope>NUCLEOTIDE SEQUENCE [LARGE SCALE GENOMIC DNA]</scope>
    <source>
        <strain evidence="3 4">KCTC 19046</strain>
    </source>
</reference>
<comment type="caution">
    <text evidence="3">The sequence shown here is derived from an EMBL/GenBank/DDBJ whole genome shotgun (WGS) entry which is preliminary data.</text>
</comment>
<keyword evidence="1" id="KW-1133">Transmembrane helix</keyword>
<protein>
    <submittedName>
        <fullName evidence="3">Anti-sigma-YlaC factor YlaD</fullName>
    </submittedName>
</protein>
<proteinExistence type="predicted"/>
<dbReference type="RefSeq" id="WP_216645785.1">
    <property type="nucleotide sequence ID" value="NZ_BAAAML010000003.1"/>
</dbReference>
<evidence type="ECO:0000259" key="2">
    <source>
        <dbReference type="Pfam" id="PF26604"/>
    </source>
</evidence>
<dbReference type="Proteomes" id="UP000757540">
    <property type="component" value="Unassembled WGS sequence"/>
</dbReference>